<dbReference type="STRING" id="644352.J3P6A1"/>
<evidence type="ECO:0000256" key="3">
    <source>
        <dbReference type="SAM" id="SignalP"/>
    </source>
</evidence>
<dbReference type="Proteomes" id="UP000006039">
    <property type="component" value="Unassembled WGS sequence"/>
</dbReference>
<organism evidence="5">
    <name type="scientific">Gaeumannomyces tritici (strain R3-111a-1)</name>
    <name type="common">Wheat and barley take-all root rot fungus</name>
    <name type="synonym">Gaeumannomyces graminis var. tritici</name>
    <dbReference type="NCBI Taxonomy" id="644352"/>
    <lineage>
        <taxon>Eukaryota</taxon>
        <taxon>Fungi</taxon>
        <taxon>Dikarya</taxon>
        <taxon>Ascomycota</taxon>
        <taxon>Pezizomycotina</taxon>
        <taxon>Sordariomycetes</taxon>
        <taxon>Sordariomycetidae</taxon>
        <taxon>Magnaporthales</taxon>
        <taxon>Magnaporthaceae</taxon>
        <taxon>Gaeumannomyces</taxon>
    </lineage>
</organism>
<dbReference type="SUPFAM" id="SSF48056">
    <property type="entry name" value="Di-copper centre-containing domain"/>
    <property type="match status" value="1"/>
</dbReference>
<feature type="signal peptide" evidence="3">
    <location>
        <begin position="1"/>
        <end position="21"/>
    </location>
</feature>
<keyword evidence="3" id="KW-0732">Signal</keyword>
<protein>
    <recommendedName>
        <fullName evidence="4">Tyrosinase copper-binding domain-containing protein</fullName>
    </recommendedName>
</protein>
<dbReference type="EMBL" id="GL385399">
    <property type="protein sequence ID" value="EJT72175.1"/>
    <property type="molecule type" value="Genomic_DNA"/>
</dbReference>
<reference evidence="6" key="5">
    <citation type="submission" date="2018-04" db="UniProtKB">
        <authorList>
            <consortium name="EnsemblFungi"/>
        </authorList>
    </citation>
    <scope>IDENTIFICATION</scope>
    <source>
        <strain evidence="6">R3-111a-1</strain>
    </source>
</reference>
<dbReference type="GO" id="GO:0046872">
    <property type="term" value="F:metal ion binding"/>
    <property type="evidence" value="ECO:0007669"/>
    <property type="project" value="UniProtKB-KW"/>
</dbReference>
<dbReference type="AlphaFoldDB" id="J3P6A1"/>
<name>J3P6A1_GAET3</name>
<dbReference type="RefSeq" id="XP_009225149.1">
    <property type="nucleotide sequence ID" value="XM_009226885.1"/>
</dbReference>
<reference evidence="7" key="1">
    <citation type="submission" date="2010-07" db="EMBL/GenBank/DDBJ databases">
        <title>The genome sequence of Gaeumannomyces graminis var. tritici strain R3-111a-1.</title>
        <authorList>
            <consortium name="The Broad Institute Genome Sequencing Platform"/>
            <person name="Ma L.-J."/>
            <person name="Dead R."/>
            <person name="Young S."/>
            <person name="Zeng Q."/>
            <person name="Koehrsen M."/>
            <person name="Alvarado L."/>
            <person name="Berlin A."/>
            <person name="Chapman S.B."/>
            <person name="Chen Z."/>
            <person name="Freedman E."/>
            <person name="Gellesch M."/>
            <person name="Goldberg J."/>
            <person name="Griggs A."/>
            <person name="Gujja S."/>
            <person name="Heilman E.R."/>
            <person name="Heiman D."/>
            <person name="Hepburn T."/>
            <person name="Howarth C."/>
            <person name="Jen D."/>
            <person name="Larson L."/>
            <person name="Mehta T."/>
            <person name="Neiman D."/>
            <person name="Pearson M."/>
            <person name="Roberts A."/>
            <person name="Saif S."/>
            <person name="Shea T."/>
            <person name="Shenoy N."/>
            <person name="Sisk P."/>
            <person name="Stolte C."/>
            <person name="Sykes S."/>
            <person name="Walk T."/>
            <person name="White J."/>
            <person name="Yandava C."/>
            <person name="Haas B."/>
            <person name="Nusbaum C."/>
            <person name="Birren B."/>
        </authorList>
    </citation>
    <scope>NUCLEOTIDE SEQUENCE [LARGE SCALE GENOMIC DNA]</scope>
    <source>
        <strain evidence="7">R3-111a-1</strain>
    </source>
</reference>
<dbReference type="OrthoDB" id="6132182at2759"/>
<keyword evidence="1" id="KW-0479">Metal-binding</keyword>
<gene>
    <name evidence="6" type="primary">20349500</name>
    <name evidence="5" type="ORF">GGTG_09042</name>
</gene>
<dbReference type="VEuPathDB" id="FungiDB:GGTG_09042"/>
<accession>J3P6A1</accession>
<dbReference type="PROSITE" id="PS00498">
    <property type="entry name" value="TYROSINASE_2"/>
    <property type="match status" value="1"/>
</dbReference>
<reference evidence="5" key="2">
    <citation type="submission" date="2010-07" db="EMBL/GenBank/DDBJ databases">
        <authorList>
            <consortium name="The Broad Institute Genome Sequencing Platform"/>
            <consortium name="Broad Institute Genome Sequencing Center for Infectious Disease"/>
            <person name="Ma L.-J."/>
            <person name="Dead R."/>
            <person name="Young S."/>
            <person name="Zeng Q."/>
            <person name="Koehrsen M."/>
            <person name="Alvarado L."/>
            <person name="Berlin A."/>
            <person name="Chapman S.B."/>
            <person name="Chen Z."/>
            <person name="Freedman E."/>
            <person name="Gellesch M."/>
            <person name="Goldberg J."/>
            <person name="Griggs A."/>
            <person name="Gujja S."/>
            <person name="Heilman E.R."/>
            <person name="Heiman D."/>
            <person name="Hepburn T."/>
            <person name="Howarth C."/>
            <person name="Jen D."/>
            <person name="Larson L."/>
            <person name="Mehta T."/>
            <person name="Neiman D."/>
            <person name="Pearson M."/>
            <person name="Roberts A."/>
            <person name="Saif S."/>
            <person name="Shea T."/>
            <person name="Shenoy N."/>
            <person name="Sisk P."/>
            <person name="Stolte C."/>
            <person name="Sykes S."/>
            <person name="Walk T."/>
            <person name="White J."/>
            <person name="Yandava C."/>
            <person name="Haas B."/>
            <person name="Nusbaum C."/>
            <person name="Birren B."/>
        </authorList>
    </citation>
    <scope>NUCLEOTIDE SEQUENCE</scope>
    <source>
        <strain evidence="5">R3-111a-1</strain>
    </source>
</reference>
<dbReference type="InterPro" id="IPR008922">
    <property type="entry name" value="Di-copper_centre_dom_sf"/>
</dbReference>
<dbReference type="HOGENOM" id="CLU_035914_2_0_1"/>
<feature type="domain" description="Tyrosinase copper-binding" evidence="4">
    <location>
        <begin position="235"/>
        <end position="246"/>
    </location>
</feature>
<evidence type="ECO:0000259" key="4">
    <source>
        <dbReference type="PROSITE" id="PS00498"/>
    </source>
</evidence>
<dbReference type="GeneID" id="20349500"/>
<proteinExistence type="predicted"/>
<dbReference type="GO" id="GO:0016491">
    <property type="term" value="F:oxidoreductase activity"/>
    <property type="evidence" value="ECO:0007669"/>
    <property type="project" value="InterPro"/>
</dbReference>
<dbReference type="PANTHER" id="PTHR11474:SF126">
    <property type="entry name" value="TYROSINASE-LIKE PROTEIN TYR-1-RELATED"/>
    <property type="match status" value="1"/>
</dbReference>
<evidence type="ECO:0000256" key="2">
    <source>
        <dbReference type="ARBA" id="ARBA00023008"/>
    </source>
</evidence>
<reference evidence="6" key="4">
    <citation type="journal article" date="2015" name="G3 (Bethesda)">
        <title>Genome sequences of three phytopathogenic species of the Magnaporthaceae family of fungi.</title>
        <authorList>
            <person name="Okagaki L.H."/>
            <person name="Nunes C.C."/>
            <person name="Sailsbery J."/>
            <person name="Clay B."/>
            <person name="Brown D."/>
            <person name="John T."/>
            <person name="Oh Y."/>
            <person name="Young N."/>
            <person name="Fitzgerald M."/>
            <person name="Haas B.J."/>
            <person name="Zeng Q."/>
            <person name="Young S."/>
            <person name="Adiconis X."/>
            <person name="Fan L."/>
            <person name="Levin J.Z."/>
            <person name="Mitchell T.K."/>
            <person name="Okubara P.A."/>
            <person name="Farman M.L."/>
            <person name="Kohn L.M."/>
            <person name="Birren B."/>
            <person name="Ma L.-J."/>
            <person name="Dean R.A."/>
        </authorList>
    </citation>
    <scope>NUCLEOTIDE SEQUENCE</scope>
    <source>
        <strain evidence="6">R3-111a-1</strain>
    </source>
</reference>
<evidence type="ECO:0000313" key="6">
    <source>
        <dbReference type="EnsemblFungi" id="EJT72175"/>
    </source>
</evidence>
<sequence length="346" mass="37192">MRGPNLWKWACLALAACPATAAPTPGGHAKCAKVTKRMPWHAMPDDGKRAYLAAEVCVLGSPTKLTAVPGAKTRWDELVGLHQVHALQIHSTGTFLPYHRYFLHAHEALLRECGYDGGLPYWDETRDAGRFIGSPVFHPTLGFGGDGKGAQNCVADGPFANATVSIGPGFTSQPRCVNRKVTSFLSAGCGAAQVAAAISPDTYDDMWVRVYNGPHLTGHIALAMMNGDSITSPGDPLFMLHHGFVDKMWWDWQAKNLTARLTAMGGPNAQDPNTGFLEFPGGIEEESKMWGKPTAEMLAVTPDPARGDPANITTLSHIMTSLGIIPDATVADVMDIQGGYLCYEYV</sequence>
<dbReference type="PRINTS" id="PR00092">
    <property type="entry name" value="TYROSINASE"/>
</dbReference>
<dbReference type="Pfam" id="PF00264">
    <property type="entry name" value="Tyrosinase"/>
    <property type="match status" value="1"/>
</dbReference>
<dbReference type="eggNOG" id="ENOG502S31Y">
    <property type="taxonomic scope" value="Eukaryota"/>
</dbReference>
<evidence type="ECO:0000313" key="7">
    <source>
        <dbReference type="Proteomes" id="UP000006039"/>
    </source>
</evidence>
<dbReference type="Gene3D" id="1.10.1280.10">
    <property type="entry name" value="Di-copper center containing domain from catechol oxidase"/>
    <property type="match status" value="1"/>
</dbReference>
<evidence type="ECO:0000256" key="1">
    <source>
        <dbReference type="ARBA" id="ARBA00022723"/>
    </source>
</evidence>
<dbReference type="PANTHER" id="PTHR11474">
    <property type="entry name" value="TYROSINASE FAMILY MEMBER"/>
    <property type="match status" value="1"/>
</dbReference>
<keyword evidence="2" id="KW-0186">Copper</keyword>
<feature type="chain" id="PRO_5015095015" description="Tyrosinase copper-binding domain-containing protein" evidence="3">
    <location>
        <begin position="22"/>
        <end position="346"/>
    </location>
</feature>
<reference evidence="5" key="3">
    <citation type="submission" date="2010-09" db="EMBL/GenBank/DDBJ databases">
        <title>Annotation of Gaeumannomyces graminis var. tritici R3-111a-1.</title>
        <authorList>
            <consortium name="The Broad Institute Genome Sequencing Platform"/>
            <person name="Ma L.-J."/>
            <person name="Dead R."/>
            <person name="Young S.K."/>
            <person name="Zeng Q."/>
            <person name="Gargeya S."/>
            <person name="Fitzgerald M."/>
            <person name="Haas B."/>
            <person name="Abouelleil A."/>
            <person name="Alvarado L."/>
            <person name="Arachchi H.M."/>
            <person name="Berlin A."/>
            <person name="Brown A."/>
            <person name="Chapman S.B."/>
            <person name="Chen Z."/>
            <person name="Dunbar C."/>
            <person name="Freedman E."/>
            <person name="Gearin G."/>
            <person name="Gellesch M."/>
            <person name="Goldberg J."/>
            <person name="Griggs A."/>
            <person name="Gujja S."/>
            <person name="Heiman D."/>
            <person name="Howarth C."/>
            <person name="Larson L."/>
            <person name="Lui A."/>
            <person name="MacDonald P.J.P."/>
            <person name="Mehta T."/>
            <person name="Montmayeur A."/>
            <person name="Murphy C."/>
            <person name="Neiman D."/>
            <person name="Pearson M."/>
            <person name="Priest M."/>
            <person name="Roberts A."/>
            <person name="Saif S."/>
            <person name="Shea T."/>
            <person name="Shenoy N."/>
            <person name="Sisk P."/>
            <person name="Stolte C."/>
            <person name="Sykes S."/>
            <person name="Yandava C."/>
            <person name="Wortman J."/>
            <person name="Nusbaum C."/>
            <person name="Birren B."/>
        </authorList>
    </citation>
    <scope>NUCLEOTIDE SEQUENCE</scope>
    <source>
        <strain evidence="5">R3-111a-1</strain>
    </source>
</reference>
<dbReference type="InterPro" id="IPR002227">
    <property type="entry name" value="Tyrosinase_Cu-bd"/>
</dbReference>
<dbReference type="InterPro" id="IPR050316">
    <property type="entry name" value="Tyrosinase/Hemocyanin"/>
</dbReference>
<evidence type="ECO:0000313" key="5">
    <source>
        <dbReference type="EMBL" id="EJT72175.1"/>
    </source>
</evidence>
<keyword evidence="7" id="KW-1185">Reference proteome</keyword>
<dbReference type="EnsemblFungi" id="EJT72175">
    <property type="protein sequence ID" value="EJT72175"/>
    <property type="gene ID" value="GGTG_09042"/>
</dbReference>